<organism evidence="8 9">
    <name type="scientific">Hymenobacter setariae</name>
    <dbReference type="NCBI Taxonomy" id="2594794"/>
    <lineage>
        <taxon>Bacteria</taxon>
        <taxon>Pseudomonadati</taxon>
        <taxon>Bacteroidota</taxon>
        <taxon>Cytophagia</taxon>
        <taxon>Cytophagales</taxon>
        <taxon>Hymenobacteraceae</taxon>
        <taxon>Hymenobacter</taxon>
    </lineage>
</organism>
<sequence length="426" mass="46017">MQTTTSPPALGAPAFTERRYVLTLIFVTSLFMLWGVGVTMGDILNKHFQEVLHVSKADSALVQFSIFGAYFIMGLPAGWFMKRFGYQKGVLLGLGLYALGAFLMVPAANALSFGYLRIALFVLACGLATLEAVAHPFLDGLGDPDSSDRRINFAHAINGIGAVSGPLIGGYFVLRGTHAAGDLTSVKVLYSAIGAVVGSIGLAFFFVKVPPLNAEHTPGTAVSETDEAPTDLGADKSLFQHKHFVWACVAQFFNTAAQGGTWAFFINYGTEYFGLSNDKAAYFFSLSLVGMMVGRFLGTYLMQFIAPNRLLAAVAVANIGMCLIVAQHWGVVSFVALILLNFFFSIMFPTIYSLGLKDLGRHKQLASSFIVMGVVGAALFPRLMGLVADRSVAQAYYLPIICYIVVFLFAAKLYKVEKKPQAYSPT</sequence>
<evidence type="ECO:0000256" key="1">
    <source>
        <dbReference type="ARBA" id="ARBA00004429"/>
    </source>
</evidence>
<feature type="transmembrane region" description="Helical" evidence="6">
    <location>
        <begin position="335"/>
        <end position="354"/>
    </location>
</feature>
<feature type="transmembrane region" description="Helical" evidence="6">
    <location>
        <begin position="114"/>
        <end position="133"/>
    </location>
</feature>
<dbReference type="GO" id="GO:0005886">
    <property type="term" value="C:plasma membrane"/>
    <property type="evidence" value="ECO:0007669"/>
    <property type="project" value="UniProtKB-SubCell"/>
</dbReference>
<feature type="transmembrane region" description="Helical" evidence="6">
    <location>
        <begin position="20"/>
        <end position="40"/>
    </location>
</feature>
<keyword evidence="3 6" id="KW-0812">Transmembrane</keyword>
<keyword evidence="5 6" id="KW-0472">Membrane</keyword>
<proteinExistence type="predicted"/>
<evidence type="ECO:0000256" key="6">
    <source>
        <dbReference type="SAM" id="Phobius"/>
    </source>
</evidence>
<evidence type="ECO:0000256" key="4">
    <source>
        <dbReference type="ARBA" id="ARBA00022989"/>
    </source>
</evidence>
<comment type="caution">
    <text evidence="8">The sequence shown here is derived from an EMBL/GenBank/DDBJ whole genome shotgun (WGS) entry which is preliminary data.</text>
</comment>
<feature type="transmembrane region" description="Helical" evidence="6">
    <location>
        <begin position="396"/>
        <end position="414"/>
    </location>
</feature>
<feature type="transmembrane region" description="Helical" evidence="6">
    <location>
        <begin position="153"/>
        <end position="173"/>
    </location>
</feature>
<feature type="transmembrane region" description="Helical" evidence="6">
    <location>
        <begin position="280"/>
        <end position="298"/>
    </location>
</feature>
<evidence type="ECO:0000313" key="9">
    <source>
        <dbReference type="Proteomes" id="UP000317624"/>
    </source>
</evidence>
<dbReference type="CDD" id="cd17394">
    <property type="entry name" value="MFS_FucP_like"/>
    <property type="match status" value="1"/>
</dbReference>
<evidence type="ECO:0000256" key="3">
    <source>
        <dbReference type="ARBA" id="ARBA00022692"/>
    </source>
</evidence>
<dbReference type="PROSITE" id="PS50850">
    <property type="entry name" value="MFS"/>
    <property type="match status" value="1"/>
</dbReference>
<dbReference type="InterPro" id="IPR011701">
    <property type="entry name" value="MFS"/>
</dbReference>
<name>A0A558C1N6_9BACT</name>
<evidence type="ECO:0000256" key="5">
    <source>
        <dbReference type="ARBA" id="ARBA00023136"/>
    </source>
</evidence>
<dbReference type="SUPFAM" id="SSF103473">
    <property type="entry name" value="MFS general substrate transporter"/>
    <property type="match status" value="1"/>
</dbReference>
<dbReference type="PANTHER" id="PTHR43702:SF3">
    <property type="entry name" value="PROTEIN TSGA"/>
    <property type="match status" value="1"/>
</dbReference>
<keyword evidence="4 6" id="KW-1133">Transmembrane helix</keyword>
<dbReference type="EMBL" id="VMRJ01000001">
    <property type="protein sequence ID" value="TVT42698.1"/>
    <property type="molecule type" value="Genomic_DNA"/>
</dbReference>
<dbReference type="OrthoDB" id="9795150at2"/>
<feature type="transmembrane region" description="Helical" evidence="6">
    <location>
        <begin position="366"/>
        <end position="384"/>
    </location>
</feature>
<keyword evidence="2" id="KW-1003">Cell membrane</keyword>
<feature type="transmembrane region" description="Helical" evidence="6">
    <location>
        <begin position="310"/>
        <end position="329"/>
    </location>
</feature>
<evidence type="ECO:0000259" key="7">
    <source>
        <dbReference type="PROSITE" id="PS50850"/>
    </source>
</evidence>
<dbReference type="InterPro" id="IPR036259">
    <property type="entry name" value="MFS_trans_sf"/>
</dbReference>
<dbReference type="PANTHER" id="PTHR43702">
    <property type="entry name" value="L-FUCOSE-PROTON SYMPORTER"/>
    <property type="match status" value="1"/>
</dbReference>
<dbReference type="Proteomes" id="UP000317624">
    <property type="component" value="Unassembled WGS sequence"/>
</dbReference>
<dbReference type="AlphaFoldDB" id="A0A558C1N6"/>
<dbReference type="Pfam" id="PF07690">
    <property type="entry name" value="MFS_1"/>
    <property type="match status" value="1"/>
</dbReference>
<evidence type="ECO:0000256" key="2">
    <source>
        <dbReference type="ARBA" id="ARBA00022475"/>
    </source>
</evidence>
<keyword evidence="9" id="KW-1185">Reference proteome</keyword>
<feature type="domain" description="Major facilitator superfamily (MFS) profile" evidence="7">
    <location>
        <begin position="21"/>
        <end position="418"/>
    </location>
</feature>
<feature type="transmembrane region" description="Helical" evidence="6">
    <location>
        <begin position="188"/>
        <end position="207"/>
    </location>
</feature>
<evidence type="ECO:0000313" key="8">
    <source>
        <dbReference type="EMBL" id="TVT42698.1"/>
    </source>
</evidence>
<reference evidence="8 9" key="1">
    <citation type="submission" date="2019-07" db="EMBL/GenBank/DDBJ databases">
        <title>Hymenobacter sp. straun FUR1 Genome sequencing and assembly.</title>
        <authorList>
            <person name="Chhetri G."/>
        </authorList>
    </citation>
    <scope>NUCLEOTIDE SEQUENCE [LARGE SCALE GENOMIC DNA]</scope>
    <source>
        <strain evidence="8 9">Fur1</strain>
    </source>
</reference>
<dbReference type="InterPro" id="IPR020846">
    <property type="entry name" value="MFS_dom"/>
</dbReference>
<protein>
    <submittedName>
        <fullName evidence="8">Sugar MFS transporter</fullName>
    </submittedName>
</protein>
<dbReference type="InterPro" id="IPR050375">
    <property type="entry name" value="MFS_TsgA-like"/>
</dbReference>
<feature type="transmembrane region" description="Helical" evidence="6">
    <location>
        <begin position="244"/>
        <end position="268"/>
    </location>
</feature>
<dbReference type="RefSeq" id="WP_144843081.1">
    <property type="nucleotide sequence ID" value="NZ_VMRJ01000001.1"/>
</dbReference>
<gene>
    <name evidence="8" type="ORF">FNT36_00980</name>
</gene>
<comment type="subcellular location">
    <subcellularLocation>
        <location evidence="1">Cell inner membrane</location>
        <topology evidence="1">Multi-pass membrane protein</topology>
    </subcellularLocation>
</comment>
<dbReference type="Gene3D" id="1.20.1250.20">
    <property type="entry name" value="MFS general substrate transporter like domains"/>
    <property type="match status" value="2"/>
</dbReference>
<accession>A0A558C1N6</accession>
<dbReference type="GO" id="GO:0022857">
    <property type="term" value="F:transmembrane transporter activity"/>
    <property type="evidence" value="ECO:0007669"/>
    <property type="project" value="InterPro"/>
</dbReference>
<feature type="transmembrane region" description="Helical" evidence="6">
    <location>
        <begin position="89"/>
        <end position="108"/>
    </location>
</feature>
<feature type="transmembrane region" description="Helical" evidence="6">
    <location>
        <begin position="60"/>
        <end position="80"/>
    </location>
</feature>